<keyword evidence="6" id="KW-1185">Reference proteome</keyword>
<evidence type="ECO:0000256" key="3">
    <source>
        <dbReference type="ARBA" id="ARBA00022679"/>
    </source>
</evidence>
<keyword evidence="2 5" id="KW-0328">Glycosyltransferase</keyword>
<feature type="domain" description="Glycosyltransferase 2-like" evidence="4">
    <location>
        <begin position="18"/>
        <end position="181"/>
    </location>
</feature>
<dbReference type="InterPro" id="IPR039528">
    <property type="entry name" value="DPM1-like"/>
</dbReference>
<dbReference type="FunFam" id="3.90.550.10:FF:000122">
    <property type="entry name" value="Dolichol-phosphate mannosyltransferase subunit 1"/>
    <property type="match status" value="1"/>
</dbReference>
<gene>
    <name evidence="5" type="ORF">BJY28_002583</name>
</gene>
<dbReference type="RefSeq" id="WP_343037109.1">
    <property type="nucleotide sequence ID" value="NZ_JACBZX010000001.1"/>
</dbReference>
<name>A0A852XCD4_9MICO</name>
<dbReference type="GO" id="GO:0009247">
    <property type="term" value="P:glycolipid biosynthetic process"/>
    <property type="evidence" value="ECO:0007669"/>
    <property type="project" value="TreeGrafter"/>
</dbReference>
<dbReference type="Proteomes" id="UP000592181">
    <property type="component" value="Unassembled WGS sequence"/>
</dbReference>
<dbReference type="SUPFAM" id="SSF53448">
    <property type="entry name" value="Nucleotide-diphospho-sugar transferases"/>
    <property type="match status" value="1"/>
</dbReference>
<dbReference type="CDD" id="cd06442">
    <property type="entry name" value="DPM1_like"/>
    <property type="match status" value="1"/>
</dbReference>
<dbReference type="Gene3D" id="3.90.550.10">
    <property type="entry name" value="Spore Coat Polysaccharide Biosynthesis Protein SpsA, Chain A"/>
    <property type="match status" value="1"/>
</dbReference>
<dbReference type="EMBL" id="JACBZX010000001">
    <property type="protein sequence ID" value="NYG38114.1"/>
    <property type="molecule type" value="Genomic_DNA"/>
</dbReference>
<evidence type="ECO:0000256" key="1">
    <source>
        <dbReference type="ARBA" id="ARBA00006739"/>
    </source>
</evidence>
<keyword evidence="3 5" id="KW-0808">Transferase</keyword>
<dbReference type="GO" id="GO:0004582">
    <property type="term" value="F:dolichyl-phosphate beta-D-mannosyltransferase activity"/>
    <property type="evidence" value="ECO:0007669"/>
    <property type="project" value="UniProtKB-EC"/>
</dbReference>
<sequence length="263" mass="29120">MTDRDAAAPRPPLERVAVLIPTYNERENLPVAVQRVRASVPHVDVVVLDDNSPDGTGEVADRLAAQDERVQVIHRQGKEGLGAAYLAGFSWALEQGYDAVVEMDADGSHRPEHLPDLLAAAEHADLVIGSRYVRGGRIINWPVDRKAISMAGNLYIKAILGMPVNDATAGYRVYRASTLRAIGLDDVESAGYVFQTDLTVRTVRAGLKVVEVPITFVEREIGDSKMDGDVVRESMGRITGWGVRHRREQLRGLLRRERTWHQL</sequence>
<comment type="similarity">
    <text evidence="1">Belongs to the glycosyltransferase 2 family.</text>
</comment>
<dbReference type="GO" id="GO:0016020">
    <property type="term" value="C:membrane"/>
    <property type="evidence" value="ECO:0007669"/>
    <property type="project" value="GOC"/>
</dbReference>
<proteinExistence type="inferred from homology"/>
<comment type="caution">
    <text evidence="5">The sequence shown here is derived from an EMBL/GenBank/DDBJ whole genome shotgun (WGS) entry which is preliminary data.</text>
</comment>
<organism evidence="5 6">
    <name type="scientific">Janibacter alkaliphilus</name>
    <dbReference type="NCBI Taxonomy" id="1069963"/>
    <lineage>
        <taxon>Bacteria</taxon>
        <taxon>Bacillati</taxon>
        <taxon>Actinomycetota</taxon>
        <taxon>Actinomycetes</taxon>
        <taxon>Micrococcales</taxon>
        <taxon>Intrasporangiaceae</taxon>
        <taxon>Janibacter</taxon>
    </lineage>
</organism>
<evidence type="ECO:0000256" key="2">
    <source>
        <dbReference type="ARBA" id="ARBA00022676"/>
    </source>
</evidence>
<accession>A0A852XCD4</accession>
<dbReference type="PANTHER" id="PTHR43398:SF1">
    <property type="entry name" value="DOLICHOL-PHOSPHATE MANNOSYLTRANSFERASE SUBUNIT 1"/>
    <property type="match status" value="1"/>
</dbReference>
<dbReference type="EC" id="2.4.1.83" evidence="5"/>
<reference evidence="5 6" key="1">
    <citation type="submission" date="2020-07" db="EMBL/GenBank/DDBJ databases">
        <title>Sequencing the genomes of 1000 actinobacteria strains.</title>
        <authorList>
            <person name="Klenk H.-P."/>
        </authorList>
    </citation>
    <scope>NUCLEOTIDE SEQUENCE [LARGE SCALE GENOMIC DNA]</scope>
    <source>
        <strain evidence="5 6">DSM 24723</strain>
    </source>
</reference>
<evidence type="ECO:0000313" key="6">
    <source>
        <dbReference type="Proteomes" id="UP000592181"/>
    </source>
</evidence>
<dbReference type="InterPro" id="IPR029044">
    <property type="entry name" value="Nucleotide-diphossugar_trans"/>
</dbReference>
<dbReference type="InterPro" id="IPR001173">
    <property type="entry name" value="Glyco_trans_2-like"/>
</dbReference>
<evidence type="ECO:0000259" key="4">
    <source>
        <dbReference type="Pfam" id="PF00535"/>
    </source>
</evidence>
<dbReference type="AlphaFoldDB" id="A0A852XCD4"/>
<protein>
    <submittedName>
        <fullName evidence="5">Dolichol-phosphate mannosyltransferase</fullName>
        <ecNumber evidence="5">2.4.1.83</ecNumber>
    </submittedName>
</protein>
<dbReference type="Pfam" id="PF00535">
    <property type="entry name" value="Glycos_transf_2"/>
    <property type="match status" value="1"/>
</dbReference>
<dbReference type="PANTHER" id="PTHR43398">
    <property type="entry name" value="DOLICHOL-PHOSPHATE MANNOSYLTRANSFERASE SUBUNIT 1"/>
    <property type="match status" value="1"/>
</dbReference>
<evidence type="ECO:0000313" key="5">
    <source>
        <dbReference type="EMBL" id="NYG38114.1"/>
    </source>
</evidence>